<dbReference type="InterPro" id="IPR035896">
    <property type="entry name" value="AN1-like_Znf"/>
</dbReference>
<evidence type="ECO:0000256" key="5">
    <source>
        <dbReference type="PROSITE-ProRule" id="PRU00449"/>
    </source>
</evidence>
<evidence type="ECO:0000256" key="3">
    <source>
        <dbReference type="ARBA" id="ARBA00022771"/>
    </source>
</evidence>
<dbReference type="SMART" id="SM00154">
    <property type="entry name" value="ZnF_AN1"/>
    <property type="match status" value="2"/>
</dbReference>
<keyword evidence="2" id="KW-0479">Metal-binding</keyword>
<organism evidence="7 8">
    <name type="scientific">Trapa incisa</name>
    <dbReference type="NCBI Taxonomy" id="236973"/>
    <lineage>
        <taxon>Eukaryota</taxon>
        <taxon>Viridiplantae</taxon>
        <taxon>Streptophyta</taxon>
        <taxon>Embryophyta</taxon>
        <taxon>Tracheophyta</taxon>
        <taxon>Spermatophyta</taxon>
        <taxon>Magnoliopsida</taxon>
        <taxon>eudicotyledons</taxon>
        <taxon>Gunneridae</taxon>
        <taxon>Pentapetalae</taxon>
        <taxon>rosids</taxon>
        <taxon>malvids</taxon>
        <taxon>Myrtales</taxon>
        <taxon>Lythraceae</taxon>
        <taxon>Trapa</taxon>
    </lineage>
</organism>
<feature type="domain" description="AN1-type" evidence="6">
    <location>
        <begin position="1"/>
        <end position="45"/>
    </location>
</feature>
<dbReference type="Gene3D" id="4.10.1110.10">
    <property type="entry name" value="AN1-like Zinc finger"/>
    <property type="match status" value="2"/>
</dbReference>
<dbReference type="Pfam" id="PF01428">
    <property type="entry name" value="zf-AN1"/>
    <property type="match status" value="2"/>
</dbReference>
<keyword evidence="4" id="KW-0862">Zinc</keyword>
<keyword evidence="3 5" id="KW-0863">Zinc-finger</keyword>
<dbReference type="InterPro" id="IPR050652">
    <property type="entry name" value="AN1_A20_ZnFinger"/>
</dbReference>
<evidence type="ECO:0000256" key="1">
    <source>
        <dbReference type="ARBA" id="ARBA00003732"/>
    </source>
</evidence>
<evidence type="ECO:0000256" key="2">
    <source>
        <dbReference type="ARBA" id="ARBA00022723"/>
    </source>
</evidence>
<dbReference type="GO" id="GO:0008270">
    <property type="term" value="F:zinc ion binding"/>
    <property type="evidence" value="ECO:0007669"/>
    <property type="project" value="UniProtKB-KW"/>
</dbReference>
<accession>A0AAN7KX23</accession>
<comment type="caution">
    <text evidence="7">The sequence shown here is derived from an EMBL/GenBank/DDBJ whole genome shotgun (WGS) entry which is preliminary data.</text>
</comment>
<dbReference type="AlphaFoldDB" id="A0AAN7KX23"/>
<evidence type="ECO:0000256" key="4">
    <source>
        <dbReference type="ARBA" id="ARBA00022833"/>
    </source>
</evidence>
<gene>
    <name evidence="7" type="ORF">SAY87_031179</name>
</gene>
<name>A0AAN7KX23_9MYRT</name>
<sequence length="140" mass="16311">MNRCEVCKKKVGLTGFNCKCEEGPFCGEHRYPESHGCTFDYKEEGRESISKNNPVVKGEKMKNRYEHLTPNGSEGNKSIQDMQEEGRLLGFICKCEKGWFCGEHRYPESHGCTYDYKEEDRKMITLKNPVVKREKLKDRC</sequence>
<dbReference type="Proteomes" id="UP001345219">
    <property type="component" value="Chromosome 24"/>
</dbReference>
<dbReference type="FunFam" id="4.10.1110.10:FF:000001">
    <property type="entry name" value="Zinc finger AN1-type containing 6"/>
    <property type="match status" value="1"/>
</dbReference>
<keyword evidence="8" id="KW-1185">Reference proteome</keyword>
<protein>
    <recommendedName>
        <fullName evidence="6">AN1-type domain-containing protein</fullName>
    </recommendedName>
</protein>
<proteinExistence type="predicted"/>
<dbReference type="EMBL" id="JAXIOK010000005">
    <property type="protein sequence ID" value="KAK4770647.1"/>
    <property type="molecule type" value="Genomic_DNA"/>
</dbReference>
<dbReference type="PROSITE" id="PS51039">
    <property type="entry name" value="ZF_AN1"/>
    <property type="match status" value="1"/>
</dbReference>
<dbReference type="SUPFAM" id="SSF118310">
    <property type="entry name" value="AN1-like Zinc finger"/>
    <property type="match status" value="2"/>
</dbReference>
<dbReference type="PANTHER" id="PTHR10634">
    <property type="entry name" value="AN1-TYPE ZINC FINGER PROTEIN"/>
    <property type="match status" value="1"/>
</dbReference>
<evidence type="ECO:0000313" key="8">
    <source>
        <dbReference type="Proteomes" id="UP001345219"/>
    </source>
</evidence>
<dbReference type="InterPro" id="IPR000058">
    <property type="entry name" value="Znf_AN1"/>
</dbReference>
<evidence type="ECO:0000259" key="6">
    <source>
        <dbReference type="PROSITE" id="PS51039"/>
    </source>
</evidence>
<evidence type="ECO:0000313" key="7">
    <source>
        <dbReference type="EMBL" id="KAK4770647.1"/>
    </source>
</evidence>
<reference evidence="7 8" key="1">
    <citation type="journal article" date="2023" name="Hortic Res">
        <title>Pangenome of water caltrop reveals structural variations and asymmetric subgenome divergence after allopolyploidization.</title>
        <authorList>
            <person name="Zhang X."/>
            <person name="Chen Y."/>
            <person name="Wang L."/>
            <person name="Yuan Y."/>
            <person name="Fang M."/>
            <person name="Shi L."/>
            <person name="Lu R."/>
            <person name="Comes H.P."/>
            <person name="Ma Y."/>
            <person name="Chen Y."/>
            <person name="Huang G."/>
            <person name="Zhou Y."/>
            <person name="Zheng Z."/>
            <person name="Qiu Y."/>
        </authorList>
    </citation>
    <scope>NUCLEOTIDE SEQUENCE [LARGE SCALE GENOMIC DNA]</scope>
    <source>
        <tissue evidence="7">Roots</tissue>
    </source>
</reference>
<comment type="function">
    <text evidence="1">May be involved in environmental stress response.</text>
</comment>